<sequence length="253" mass="28434">MPEAKGPHISIKGEQLFDLFGFHITNSLIATLIVTGLFVWISYHYYEQSQKTQKSAFYYVLNSFIAMIYNLFYSVLKNNTSMFFPLLGAFFFFIILNNWFGLIPGVGAILINIVEHGETHSVPLLRGGTADLNTTLALAIISVVMTQYYGFKYLGIKTHIGKYLNISNPVNLFVGILELILEAARIISFSFRLFGNIFAGEVLLTVIAFLLPAFFSFITFPMFGLELFVGFVQALVFTMLTAVFLNIAIQKAH</sequence>
<dbReference type="GO" id="GO:0046933">
    <property type="term" value="F:proton-transporting ATP synthase activity, rotational mechanism"/>
    <property type="evidence" value="ECO:0007669"/>
    <property type="project" value="UniProtKB-UniRule"/>
</dbReference>
<evidence type="ECO:0000256" key="6">
    <source>
        <dbReference type="ARBA" id="ARBA00022781"/>
    </source>
</evidence>
<feature type="transmembrane region" description="Helical" evidence="11">
    <location>
        <begin position="193"/>
        <end position="215"/>
    </location>
</feature>
<evidence type="ECO:0000256" key="3">
    <source>
        <dbReference type="ARBA" id="ARBA00022448"/>
    </source>
</evidence>
<dbReference type="HAMAP" id="MF_01393">
    <property type="entry name" value="ATP_synth_a_bact"/>
    <property type="match status" value="1"/>
</dbReference>
<feature type="transmembrane region" description="Helical" evidence="11">
    <location>
        <begin position="55"/>
        <end position="76"/>
    </location>
</feature>
<dbReference type="SUPFAM" id="SSF81336">
    <property type="entry name" value="F1F0 ATP synthase subunit A"/>
    <property type="match status" value="1"/>
</dbReference>
<dbReference type="AlphaFoldDB" id="A0A1F7IXS2"/>
<dbReference type="Pfam" id="PF00119">
    <property type="entry name" value="ATP-synt_A"/>
    <property type="match status" value="1"/>
</dbReference>
<feature type="transmembrane region" description="Helical" evidence="11">
    <location>
        <begin position="82"/>
        <end position="111"/>
    </location>
</feature>
<dbReference type="EMBL" id="MGAL01000019">
    <property type="protein sequence ID" value="OGK48182.1"/>
    <property type="molecule type" value="Genomic_DNA"/>
</dbReference>
<keyword evidence="4 11" id="KW-0138">CF(0)</keyword>
<feature type="transmembrane region" description="Helical" evidence="11">
    <location>
        <begin position="163"/>
        <end position="181"/>
    </location>
</feature>
<proteinExistence type="inferred from homology"/>
<evidence type="ECO:0000313" key="13">
    <source>
        <dbReference type="EMBL" id="OGK48182.1"/>
    </source>
</evidence>
<dbReference type="CDD" id="cd00310">
    <property type="entry name" value="ATP-synt_Fo_a_6"/>
    <property type="match status" value="1"/>
</dbReference>
<dbReference type="GO" id="GO:0045259">
    <property type="term" value="C:proton-transporting ATP synthase complex"/>
    <property type="evidence" value="ECO:0007669"/>
    <property type="project" value="UniProtKB-KW"/>
</dbReference>
<keyword evidence="9 11" id="KW-0472">Membrane</keyword>
<evidence type="ECO:0000256" key="8">
    <source>
        <dbReference type="ARBA" id="ARBA00023065"/>
    </source>
</evidence>
<evidence type="ECO:0000256" key="10">
    <source>
        <dbReference type="ARBA" id="ARBA00023310"/>
    </source>
</evidence>
<dbReference type="InterPro" id="IPR023011">
    <property type="entry name" value="ATP_synth_F0_asu_AS"/>
</dbReference>
<keyword evidence="11" id="KW-1003">Cell membrane</keyword>
<feature type="transmembrane region" description="Helical" evidence="11">
    <location>
        <begin position="227"/>
        <end position="249"/>
    </location>
</feature>
<comment type="similarity">
    <text evidence="2 11 12">Belongs to the ATPase A chain family.</text>
</comment>
<comment type="function">
    <text evidence="11 12">Key component of the proton channel; it plays a direct role in the translocation of protons across the membrane.</text>
</comment>
<evidence type="ECO:0000256" key="4">
    <source>
        <dbReference type="ARBA" id="ARBA00022547"/>
    </source>
</evidence>
<evidence type="ECO:0000256" key="7">
    <source>
        <dbReference type="ARBA" id="ARBA00022989"/>
    </source>
</evidence>
<dbReference type="GO" id="GO:0005886">
    <property type="term" value="C:plasma membrane"/>
    <property type="evidence" value="ECO:0007669"/>
    <property type="project" value="UniProtKB-SubCell"/>
</dbReference>
<evidence type="ECO:0000256" key="5">
    <source>
        <dbReference type="ARBA" id="ARBA00022692"/>
    </source>
</evidence>
<dbReference type="NCBIfam" id="TIGR01131">
    <property type="entry name" value="ATP_synt_6_or_A"/>
    <property type="match status" value="1"/>
</dbReference>
<gene>
    <name evidence="11" type="primary">atpB</name>
    <name evidence="13" type="ORF">A3A93_05605</name>
</gene>
<dbReference type="GO" id="GO:0042777">
    <property type="term" value="P:proton motive force-driven plasma membrane ATP synthesis"/>
    <property type="evidence" value="ECO:0007669"/>
    <property type="project" value="TreeGrafter"/>
</dbReference>
<feature type="transmembrane region" description="Helical" evidence="11">
    <location>
        <begin position="132"/>
        <end position="151"/>
    </location>
</feature>
<keyword evidence="5 11" id="KW-0812">Transmembrane</keyword>
<feature type="transmembrane region" description="Helical" evidence="11">
    <location>
        <begin position="20"/>
        <end position="43"/>
    </location>
</feature>
<keyword evidence="8 11" id="KW-0406">Ion transport</keyword>
<dbReference type="InterPro" id="IPR045082">
    <property type="entry name" value="ATP_syn_F0_a_bact/chloroplast"/>
</dbReference>
<keyword evidence="7 11" id="KW-1133">Transmembrane helix</keyword>
<comment type="caution">
    <text evidence="13">The sequence shown here is derived from an EMBL/GenBank/DDBJ whole genome shotgun (WGS) entry which is preliminary data.</text>
</comment>
<evidence type="ECO:0000256" key="1">
    <source>
        <dbReference type="ARBA" id="ARBA00004141"/>
    </source>
</evidence>
<dbReference type="PRINTS" id="PR00123">
    <property type="entry name" value="ATPASEA"/>
</dbReference>
<organism evidence="13 14">
    <name type="scientific">Candidatus Roizmanbacteria bacterium RIFCSPLOWO2_01_FULL_38_12</name>
    <dbReference type="NCBI Taxonomy" id="1802061"/>
    <lineage>
        <taxon>Bacteria</taxon>
        <taxon>Candidatus Roizmaniibacteriota</taxon>
    </lineage>
</organism>
<dbReference type="Gene3D" id="1.20.120.220">
    <property type="entry name" value="ATP synthase, F0 complex, subunit A"/>
    <property type="match status" value="1"/>
</dbReference>
<dbReference type="STRING" id="1802061.A3A93_05605"/>
<keyword evidence="3 11" id="KW-0813">Transport</keyword>
<dbReference type="Proteomes" id="UP000177141">
    <property type="component" value="Unassembled WGS sequence"/>
</dbReference>
<dbReference type="PANTHER" id="PTHR42823">
    <property type="entry name" value="ATP SYNTHASE SUBUNIT A, CHLOROPLASTIC"/>
    <property type="match status" value="1"/>
</dbReference>
<protein>
    <recommendedName>
        <fullName evidence="11 12">ATP synthase subunit a</fullName>
    </recommendedName>
    <alternativeName>
        <fullName evidence="11">ATP synthase F0 sector subunit a</fullName>
    </alternativeName>
    <alternativeName>
        <fullName evidence="11">F-ATPase subunit 6</fullName>
    </alternativeName>
</protein>
<reference evidence="13 14" key="1">
    <citation type="journal article" date="2016" name="Nat. Commun.">
        <title>Thousands of microbial genomes shed light on interconnected biogeochemical processes in an aquifer system.</title>
        <authorList>
            <person name="Anantharaman K."/>
            <person name="Brown C.T."/>
            <person name="Hug L.A."/>
            <person name="Sharon I."/>
            <person name="Castelle C.J."/>
            <person name="Probst A.J."/>
            <person name="Thomas B.C."/>
            <person name="Singh A."/>
            <person name="Wilkins M.J."/>
            <person name="Karaoz U."/>
            <person name="Brodie E.L."/>
            <person name="Williams K.H."/>
            <person name="Hubbard S.S."/>
            <person name="Banfield J.F."/>
        </authorList>
    </citation>
    <scope>NUCLEOTIDE SEQUENCE [LARGE SCALE GENOMIC DNA]</scope>
</reference>
<dbReference type="PANTHER" id="PTHR42823:SF3">
    <property type="entry name" value="ATP SYNTHASE SUBUNIT A, CHLOROPLASTIC"/>
    <property type="match status" value="1"/>
</dbReference>
<evidence type="ECO:0000256" key="2">
    <source>
        <dbReference type="ARBA" id="ARBA00006810"/>
    </source>
</evidence>
<keyword evidence="6 11" id="KW-0375">Hydrogen ion transport</keyword>
<dbReference type="PROSITE" id="PS00449">
    <property type="entry name" value="ATPASE_A"/>
    <property type="match status" value="1"/>
</dbReference>
<evidence type="ECO:0000256" key="9">
    <source>
        <dbReference type="ARBA" id="ARBA00023136"/>
    </source>
</evidence>
<evidence type="ECO:0000313" key="14">
    <source>
        <dbReference type="Proteomes" id="UP000177141"/>
    </source>
</evidence>
<accession>A0A1F7IXS2</accession>
<keyword evidence="10 11" id="KW-0066">ATP synthesis</keyword>
<dbReference type="InterPro" id="IPR035908">
    <property type="entry name" value="F0_ATP_A_sf"/>
</dbReference>
<name>A0A1F7IXS2_9BACT</name>
<evidence type="ECO:0000256" key="11">
    <source>
        <dbReference type="HAMAP-Rule" id="MF_01393"/>
    </source>
</evidence>
<dbReference type="InterPro" id="IPR000568">
    <property type="entry name" value="ATP_synth_F0_asu"/>
</dbReference>
<evidence type="ECO:0000256" key="12">
    <source>
        <dbReference type="RuleBase" id="RU000483"/>
    </source>
</evidence>
<comment type="subcellular location">
    <subcellularLocation>
        <location evidence="11 12">Cell membrane</location>
        <topology evidence="11 12">Multi-pass membrane protein</topology>
    </subcellularLocation>
    <subcellularLocation>
        <location evidence="1">Membrane</location>
        <topology evidence="1">Multi-pass membrane protein</topology>
    </subcellularLocation>
</comment>